<dbReference type="EMBL" id="LT853698">
    <property type="protein sequence ID" value="SMQ52733.1"/>
    <property type="molecule type" value="Genomic_DNA"/>
</dbReference>
<evidence type="ECO:0000256" key="1">
    <source>
        <dbReference type="SAM" id="MobiDB-lite"/>
    </source>
</evidence>
<gene>
    <name evidence="3" type="ORF">ZT3D7_G7886</name>
</gene>
<dbReference type="PROSITE" id="PS50097">
    <property type="entry name" value="BTB"/>
    <property type="match status" value="1"/>
</dbReference>
<accession>A0A1X7RZ72</accession>
<evidence type="ECO:0000259" key="2">
    <source>
        <dbReference type="PROSITE" id="PS50097"/>
    </source>
</evidence>
<name>A0A1X7RZ72_ZYMT9</name>
<feature type="compositionally biased region" description="Basic and acidic residues" evidence="1">
    <location>
        <begin position="162"/>
        <end position="183"/>
    </location>
</feature>
<organism evidence="3 4">
    <name type="scientific">Zymoseptoria tritici (strain ST99CH_3D7)</name>
    <dbReference type="NCBI Taxonomy" id="1276538"/>
    <lineage>
        <taxon>Eukaryota</taxon>
        <taxon>Fungi</taxon>
        <taxon>Dikarya</taxon>
        <taxon>Ascomycota</taxon>
        <taxon>Pezizomycotina</taxon>
        <taxon>Dothideomycetes</taxon>
        <taxon>Dothideomycetidae</taxon>
        <taxon>Mycosphaerellales</taxon>
        <taxon>Mycosphaerellaceae</taxon>
        <taxon>Zymoseptoria</taxon>
    </lineage>
</organism>
<feature type="domain" description="BTB" evidence="2">
    <location>
        <begin position="37"/>
        <end position="106"/>
    </location>
</feature>
<reference evidence="3 4" key="1">
    <citation type="submission" date="2016-06" db="EMBL/GenBank/DDBJ databases">
        <authorList>
            <person name="Kjaerup R.B."/>
            <person name="Dalgaard T.S."/>
            <person name="Juul-Madsen H.R."/>
        </authorList>
    </citation>
    <scope>NUCLEOTIDE SEQUENCE [LARGE SCALE GENOMIC DNA]</scope>
</reference>
<proteinExistence type="predicted"/>
<dbReference type="InterPro" id="IPR011333">
    <property type="entry name" value="SKP1/BTB/POZ_sf"/>
</dbReference>
<dbReference type="Gene3D" id="3.30.710.10">
    <property type="entry name" value="Potassium Channel Kv1.1, Chain A"/>
    <property type="match status" value="1"/>
</dbReference>
<dbReference type="Pfam" id="PF00651">
    <property type="entry name" value="BTB"/>
    <property type="match status" value="1"/>
</dbReference>
<dbReference type="Proteomes" id="UP000215127">
    <property type="component" value="Chromosome 7"/>
</dbReference>
<evidence type="ECO:0000313" key="4">
    <source>
        <dbReference type="Proteomes" id="UP000215127"/>
    </source>
</evidence>
<dbReference type="CDD" id="cd18186">
    <property type="entry name" value="BTB_POZ_ZBTB_KLHL-like"/>
    <property type="match status" value="1"/>
</dbReference>
<dbReference type="PANTHER" id="PTHR47843">
    <property type="entry name" value="BTB DOMAIN-CONTAINING PROTEIN-RELATED"/>
    <property type="match status" value="1"/>
</dbReference>
<feature type="compositionally biased region" description="Polar residues" evidence="1">
    <location>
        <begin position="132"/>
        <end position="143"/>
    </location>
</feature>
<keyword evidence="4" id="KW-1185">Reference proteome</keyword>
<dbReference type="SUPFAM" id="SSF54695">
    <property type="entry name" value="POZ domain"/>
    <property type="match status" value="1"/>
</dbReference>
<dbReference type="PANTHER" id="PTHR47843:SF2">
    <property type="entry name" value="BTB DOMAIN-CONTAINING PROTEIN"/>
    <property type="match status" value="1"/>
</dbReference>
<protein>
    <recommendedName>
        <fullName evidence="2">BTB domain-containing protein</fullName>
    </recommendedName>
</protein>
<dbReference type="AlphaFoldDB" id="A0A1X7RZ72"/>
<sequence>MHPEAEDGEGTHDDCNCWEKSFSVGVKHDQGPKIYNNTATVLIGREELSFVVHRDVIGKQSAYFRGAFTNGFLETHTGIVKLPDESVGEFAMFLAWLYTGTLLLPWADQVGLLDEYHQAVRARLGRDEGKSEGQSSDQGSNSSVAAADLANTVPGMASSSALREERKRASEDQGSDEHQDKRQKLGHPAGQTSTSPSDDSNKASDADSVSSHGYDPLPPYEHRLLLAGLYNFSCRRLISAFGNQVMNILISTRFSEDATSLYSTDAAMVKQVFGLPEKSLLQKFLAEEAVWCWKASDDLIKDNDRDHLDESPKAFHQAMTRATLIRTANGQADPMYRATLCDAYHEHEDKDGNGEERAACKADLKPWLIEQGVLQG</sequence>
<evidence type="ECO:0000313" key="3">
    <source>
        <dbReference type="EMBL" id="SMQ52733.1"/>
    </source>
</evidence>
<feature type="region of interest" description="Disordered" evidence="1">
    <location>
        <begin position="124"/>
        <end position="143"/>
    </location>
</feature>
<dbReference type="InterPro" id="IPR000210">
    <property type="entry name" value="BTB/POZ_dom"/>
</dbReference>
<feature type="region of interest" description="Disordered" evidence="1">
    <location>
        <begin position="156"/>
        <end position="215"/>
    </location>
</feature>